<feature type="transmembrane region" description="Helical" evidence="5">
    <location>
        <begin position="324"/>
        <end position="347"/>
    </location>
</feature>
<sequence>MAQWVEKHHVTWYRSTLFAALLVAMTAFCEPGIFSALNGMGAGGGASPDITNAANAIVGKIGTLGYTPYAAGLYFILGLAAAFLWVSSGAILLGYTEESRKGRAMVFKFGLQSVGGLIGGIISLALNIKKAWRGSISTPTYVVMMVIMSIGWLFALALPTARQVQRIDGKPVHLVRQAMFFKEFRVLKSIFTRPAILALIPFWIYGQWNLSYQWQFNFAYFTVRARSLNSTLFYLVGLVSALVLGQLLDLTRWSRPARAKVGFLVLVVLVGTGWILVQAVQGFCDPICLSNDLNETAMITALINSISCLGSTFAFVVSALHVDYNWACGINLLLFGISLPGVAWVVFTQVTKTTQSAFAKGAGLAVYVSEDAASNVVTGRSAEEKDATLVVREIDN</sequence>
<protein>
    <recommendedName>
        <fullName evidence="8">MFS general substrate transporter</fullName>
    </recommendedName>
</protein>
<keyword evidence="7" id="KW-1185">Reference proteome</keyword>
<name>A0ABR0DYR6_ZASCE</name>
<organism evidence="6 7">
    <name type="scientific">Zasmidium cellare</name>
    <name type="common">Wine cellar mold</name>
    <name type="synonym">Racodium cellare</name>
    <dbReference type="NCBI Taxonomy" id="395010"/>
    <lineage>
        <taxon>Eukaryota</taxon>
        <taxon>Fungi</taxon>
        <taxon>Dikarya</taxon>
        <taxon>Ascomycota</taxon>
        <taxon>Pezizomycotina</taxon>
        <taxon>Dothideomycetes</taxon>
        <taxon>Dothideomycetidae</taxon>
        <taxon>Mycosphaerellales</taxon>
        <taxon>Mycosphaerellaceae</taxon>
        <taxon>Zasmidium</taxon>
    </lineage>
</organism>
<keyword evidence="2 5" id="KW-0812">Transmembrane</keyword>
<evidence type="ECO:0000313" key="7">
    <source>
        <dbReference type="Proteomes" id="UP001305779"/>
    </source>
</evidence>
<feature type="transmembrane region" description="Helical" evidence="5">
    <location>
        <begin position="260"/>
        <end position="277"/>
    </location>
</feature>
<feature type="transmembrane region" description="Helical" evidence="5">
    <location>
        <begin position="106"/>
        <end position="128"/>
    </location>
</feature>
<dbReference type="InterPro" id="IPR036259">
    <property type="entry name" value="MFS_trans_sf"/>
</dbReference>
<dbReference type="PANTHER" id="PTHR23294:SF59">
    <property type="entry name" value="UNC93-LIKE PROTEIN C922.05C"/>
    <property type="match status" value="1"/>
</dbReference>
<dbReference type="Pfam" id="PF05978">
    <property type="entry name" value="UNC-93"/>
    <property type="match status" value="1"/>
</dbReference>
<reference evidence="6 7" key="1">
    <citation type="journal article" date="2023" name="G3 (Bethesda)">
        <title>A chromosome-level genome assembly of Zasmidium syzygii isolated from banana leaves.</title>
        <authorList>
            <person name="van Westerhoven A.C."/>
            <person name="Mehrabi R."/>
            <person name="Talebi R."/>
            <person name="Steentjes M.B.F."/>
            <person name="Corcolon B."/>
            <person name="Chong P.A."/>
            <person name="Kema G.H.J."/>
            <person name="Seidl M.F."/>
        </authorList>
    </citation>
    <scope>NUCLEOTIDE SEQUENCE [LARGE SCALE GENOMIC DNA]</scope>
    <source>
        <strain evidence="6 7">P124</strain>
    </source>
</reference>
<keyword evidence="3 5" id="KW-1133">Transmembrane helix</keyword>
<dbReference type="InterPro" id="IPR010291">
    <property type="entry name" value="Ion_channel_UNC-93"/>
</dbReference>
<dbReference type="Proteomes" id="UP001305779">
    <property type="component" value="Unassembled WGS sequence"/>
</dbReference>
<evidence type="ECO:0000256" key="2">
    <source>
        <dbReference type="ARBA" id="ARBA00022692"/>
    </source>
</evidence>
<feature type="transmembrane region" description="Helical" evidence="5">
    <location>
        <begin position="190"/>
        <end position="208"/>
    </location>
</feature>
<feature type="transmembrane region" description="Helical" evidence="5">
    <location>
        <begin position="297"/>
        <end position="317"/>
    </location>
</feature>
<dbReference type="SUPFAM" id="SSF103473">
    <property type="entry name" value="MFS general substrate transporter"/>
    <property type="match status" value="1"/>
</dbReference>
<keyword evidence="4 5" id="KW-0472">Membrane</keyword>
<feature type="transmembrane region" description="Helical" evidence="5">
    <location>
        <begin position="140"/>
        <end position="158"/>
    </location>
</feature>
<proteinExistence type="predicted"/>
<evidence type="ECO:0008006" key="8">
    <source>
        <dbReference type="Google" id="ProtNLM"/>
    </source>
</evidence>
<evidence type="ECO:0000313" key="6">
    <source>
        <dbReference type="EMBL" id="KAK4494081.1"/>
    </source>
</evidence>
<comment type="caution">
    <text evidence="6">The sequence shown here is derived from an EMBL/GenBank/DDBJ whole genome shotgun (WGS) entry which is preliminary data.</text>
</comment>
<accession>A0ABR0DYR6</accession>
<evidence type="ECO:0000256" key="3">
    <source>
        <dbReference type="ARBA" id="ARBA00022989"/>
    </source>
</evidence>
<dbReference type="EMBL" id="JAXOVC010000014">
    <property type="protein sequence ID" value="KAK4494081.1"/>
    <property type="molecule type" value="Genomic_DNA"/>
</dbReference>
<feature type="transmembrane region" description="Helical" evidence="5">
    <location>
        <begin position="228"/>
        <end position="248"/>
    </location>
</feature>
<dbReference type="PANTHER" id="PTHR23294">
    <property type="entry name" value="ET TRANSLATION PRODUCT-RELATED"/>
    <property type="match status" value="1"/>
</dbReference>
<comment type="subcellular location">
    <subcellularLocation>
        <location evidence="1">Membrane</location>
        <topology evidence="1">Multi-pass membrane protein</topology>
    </subcellularLocation>
</comment>
<evidence type="ECO:0000256" key="1">
    <source>
        <dbReference type="ARBA" id="ARBA00004141"/>
    </source>
</evidence>
<evidence type="ECO:0000256" key="5">
    <source>
        <dbReference type="SAM" id="Phobius"/>
    </source>
</evidence>
<feature type="transmembrane region" description="Helical" evidence="5">
    <location>
        <begin position="73"/>
        <end position="94"/>
    </location>
</feature>
<evidence type="ECO:0000256" key="4">
    <source>
        <dbReference type="ARBA" id="ARBA00023136"/>
    </source>
</evidence>
<dbReference type="InterPro" id="IPR051617">
    <property type="entry name" value="UNC-93-like_regulator"/>
</dbReference>
<gene>
    <name evidence="6" type="ORF">PRZ48_014379</name>
</gene>